<dbReference type="OrthoDB" id="5196525at2"/>
<organism evidence="1 2">
    <name type="scientific">Salibacterium qingdaonense</name>
    <dbReference type="NCBI Taxonomy" id="266892"/>
    <lineage>
        <taxon>Bacteria</taxon>
        <taxon>Bacillati</taxon>
        <taxon>Bacillota</taxon>
        <taxon>Bacilli</taxon>
        <taxon>Bacillales</taxon>
        <taxon>Bacillaceae</taxon>
    </lineage>
</organism>
<evidence type="ECO:0000313" key="2">
    <source>
        <dbReference type="Proteomes" id="UP000199668"/>
    </source>
</evidence>
<dbReference type="STRING" id="266892.SAMN04488054_1381"/>
<dbReference type="EMBL" id="FOTY01000038">
    <property type="protein sequence ID" value="SFM36205.1"/>
    <property type="molecule type" value="Genomic_DNA"/>
</dbReference>
<protein>
    <submittedName>
        <fullName evidence="1">Uncharacterized protein</fullName>
    </submittedName>
</protein>
<keyword evidence="2" id="KW-1185">Reference proteome</keyword>
<dbReference type="InterPro" id="IPR027417">
    <property type="entry name" value="P-loop_NTPase"/>
</dbReference>
<name>A0A1I4Q956_9BACI</name>
<dbReference type="RefSeq" id="WP_090928459.1">
    <property type="nucleotide sequence ID" value="NZ_FOTY01000038.1"/>
</dbReference>
<dbReference type="SUPFAM" id="SSF52540">
    <property type="entry name" value="P-loop containing nucleoside triphosphate hydrolases"/>
    <property type="match status" value="1"/>
</dbReference>
<sequence>MDTVGFKDAVQTLKLYHRIKNNDFNVNSSENSSEDNQSIEKLYVDLLPNDGILEEMMNNETTFLIGRKGTGKSTIISRAQQKIRQEKNQMSVYINAKSVHEMSKVSNLTTNLKAFENVMNKEDIRKLLLLRNFLDTFAKSLNEELKSEEHGFFEGISNKFRDFKLDKRINDLHELINNPELLSISDSINKQETTSHSNESINELKFALQTLNPNYKGQYKEGNTEKAQYTNVLAKYFNIGSIIENLNEIVRICDREKLYVFIDPESVIKRVIV</sequence>
<proteinExistence type="predicted"/>
<reference evidence="1 2" key="1">
    <citation type="submission" date="2016-10" db="EMBL/GenBank/DDBJ databases">
        <authorList>
            <person name="de Groot N.N."/>
        </authorList>
    </citation>
    <scope>NUCLEOTIDE SEQUENCE [LARGE SCALE GENOMIC DNA]</scope>
    <source>
        <strain evidence="1 2">CGMCC 1.6134</strain>
    </source>
</reference>
<accession>A0A1I4Q956</accession>
<evidence type="ECO:0000313" key="1">
    <source>
        <dbReference type="EMBL" id="SFM36205.1"/>
    </source>
</evidence>
<dbReference type="AlphaFoldDB" id="A0A1I4Q956"/>
<gene>
    <name evidence="1" type="ORF">SAMN04488054_1381</name>
</gene>
<dbReference type="Proteomes" id="UP000199668">
    <property type="component" value="Unassembled WGS sequence"/>
</dbReference>
<dbReference type="Gene3D" id="3.40.50.300">
    <property type="entry name" value="P-loop containing nucleotide triphosphate hydrolases"/>
    <property type="match status" value="1"/>
</dbReference>